<accession>A0A6J4LWP2</accession>
<proteinExistence type="predicted"/>
<feature type="compositionally biased region" description="Low complexity" evidence="1">
    <location>
        <begin position="84"/>
        <end position="96"/>
    </location>
</feature>
<feature type="compositionally biased region" description="Basic residues" evidence="1">
    <location>
        <begin position="33"/>
        <end position="46"/>
    </location>
</feature>
<feature type="region of interest" description="Disordered" evidence="1">
    <location>
        <begin position="1"/>
        <end position="245"/>
    </location>
</feature>
<sequence length="245" mass="27828">AAGRRRPHPGRPHRRPGGGRRRRQDLRGAGPARPHRRRRRRRRDRRGGRADRGRDQGLPGPGRFAEGHLQRRRRRAARADVQGRRGLQLGRRPAPAGRERCGRRAGGHRLPQRPVRRPPGQGVADRRAHRPGGRGRRPGGRQGAVRRHRERGVAQPRRPGGHLRGRDRARRQVVPGAPRARRPHREGRRAEPGVRHRRPGQEDDERRGARDRDRQHRLAGAVAGRHGDGWSGCRPAAPRDRPLVL</sequence>
<gene>
    <name evidence="2" type="ORF">AVDCRST_MAG48-3804</name>
</gene>
<feature type="compositionally biased region" description="Basic residues" evidence="1">
    <location>
        <begin position="103"/>
        <end position="116"/>
    </location>
</feature>
<evidence type="ECO:0000256" key="1">
    <source>
        <dbReference type="SAM" id="MobiDB-lite"/>
    </source>
</evidence>
<dbReference type="EMBL" id="CADCTS010000532">
    <property type="protein sequence ID" value="CAA9343582.1"/>
    <property type="molecule type" value="Genomic_DNA"/>
</dbReference>
<evidence type="ECO:0000313" key="2">
    <source>
        <dbReference type="EMBL" id="CAA9343582.1"/>
    </source>
</evidence>
<feature type="non-terminal residue" evidence="2">
    <location>
        <position position="245"/>
    </location>
</feature>
<reference evidence="2" key="1">
    <citation type="submission" date="2020-02" db="EMBL/GenBank/DDBJ databases">
        <authorList>
            <person name="Meier V. D."/>
        </authorList>
    </citation>
    <scope>NUCLEOTIDE SEQUENCE</scope>
    <source>
        <strain evidence="2">AVDCRST_MAG48</strain>
    </source>
</reference>
<feature type="compositionally biased region" description="Basic residues" evidence="1">
    <location>
        <begin position="1"/>
        <end position="24"/>
    </location>
</feature>
<organism evidence="2">
    <name type="scientific">uncultured Friedmanniella sp</name>
    <dbReference type="NCBI Taxonomy" id="335381"/>
    <lineage>
        <taxon>Bacteria</taxon>
        <taxon>Bacillati</taxon>
        <taxon>Actinomycetota</taxon>
        <taxon>Actinomycetes</taxon>
        <taxon>Propionibacteriales</taxon>
        <taxon>Nocardioidaceae</taxon>
        <taxon>Friedmanniella</taxon>
        <taxon>environmental samples</taxon>
    </lineage>
</organism>
<dbReference type="AlphaFoldDB" id="A0A6J4LWP2"/>
<protein>
    <submittedName>
        <fullName evidence="2">Uncharacterized protein</fullName>
    </submittedName>
</protein>
<feature type="compositionally biased region" description="Basic and acidic residues" evidence="1">
    <location>
        <begin position="188"/>
        <end position="216"/>
    </location>
</feature>
<feature type="non-terminal residue" evidence="2">
    <location>
        <position position="1"/>
    </location>
</feature>
<name>A0A6J4LWP2_9ACTN</name>
<feature type="compositionally biased region" description="Basic residues" evidence="1">
    <location>
        <begin position="159"/>
        <end position="171"/>
    </location>
</feature>
<feature type="compositionally biased region" description="Basic residues" evidence="1">
    <location>
        <begin position="127"/>
        <end position="150"/>
    </location>
</feature>